<proteinExistence type="inferred from homology"/>
<reference evidence="15 16" key="1">
    <citation type="submission" date="2017-10" db="EMBL/GenBank/DDBJ databases">
        <title>A novel species of cold-tolerant Malassezia isolated from bats.</title>
        <authorList>
            <person name="Lorch J.M."/>
            <person name="Palmer J.M."/>
            <person name="Vanderwolf K.J."/>
            <person name="Schmidt K.Z."/>
            <person name="Verant M.L."/>
            <person name="Weller T.J."/>
            <person name="Blehert D.S."/>
        </authorList>
    </citation>
    <scope>NUCLEOTIDE SEQUENCE [LARGE SCALE GENOMIC DNA]</scope>
    <source>
        <strain evidence="15 16">NWHC:44797-103</strain>
    </source>
</reference>
<evidence type="ECO:0000256" key="11">
    <source>
        <dbReference type="ARBA" id="ARBA00047906"/>
    </source>
</evidence>
<evidence type="ECO:0000256" key="4">
    <source>
        <dbReference type="ARBA" id="ARBA00022787"/>
    </source>
</evidence>
<evidence type="ECO:0000256" key="12">
    <source>
        <dbReference type="RuleBase" id="RU365062"/>
    </source>
</evidence>
<dbReference type="InterPro" id="IPR000872">
    <property type="entry name" value="Tafazzin"/>
</dbReference>
<evidence type="ECO:0000256" key="9">
    <source>
        <dbReference type="ARBA" id="ARBA00023315"/>
    </source>
</evidence>
<dbReference type="PANTHER" id="PTHR12497">
    <property type="entry name" value="TAZ PROTEIN TAFAZZIN"/>
    <property type="match status" value="1"/>
</dbReference>
<dbReference type="AlphaFoldDB" id="A0A2N1J9X2"/>
<dbReference type="GO" id="GO:0007007">
    <property type="term" value="P:inner mitochondrial membrane organization"/>
    <property type="evidence" value="ECO:0007669"/>
    <property type="project" value="TreeGrafter"/>
</dbReference>
<evidence type="ECO:0000259" key="14">
    <source>
        <dbReference type="SMART" id="SM00563"/>
    </source>
</evidence>
<keyword evidence="16" id="KW-1185">Reference proteome</keyword>
<dbReference type="OrthoDB" id="193467at2759"/>
<evidence type="ECO:0000256" key="8">
    <source>
        <dbReference type="ARBA" id="ARBA00023136"/>
    </source>
</evidence>
<keyword evidence="8" id="KW-0472">Membrane</keyword>
<dbReference type="CDD" id="cd07989">
    <property type="entry name" value="LPLAT_AGPAT-like"/>
    <property type="match status" value="1"/>
</dbReference>
<dbReference type="Proteomes" id="UP000232875">
    <property type="component" value="Unassembled WGS sequence"/>
</dbReference>
<comment type="catalytic activity">
    <reaction evidence="11">
        <text>1'-[1,2-diacyl-sn-glycero-3-phospho],3'-[1-acyl-sn-glycero-3-phospho]-glycerol + a 1,2-diacyl-sn-glycero-3-phosphocholine = a cardiolipin + a 1-acyl-sn-glycero-3-phosphocholine</text>
        <dbReference type="Rhea" id="RHEA:33731"/>
        <dbReference type="ChEBI" id="CHEBI:57643"/>
        <dbReference type="ChEBI" id="CHEBI:58168"/>
        <dbReference type="ChEBI" id="CHEBI:62237"/>
        <dbReference type="ChEBI" id="CHEBI:64743"/>
    </reaction>
    <physiologicalReaction direction="left-to-right" evidence="11">
        <dbReference type="Rhea" id="RHEA:33732"/>
    </physiologicalReaction>
    <physiologicalReaction direction="right-to-left" evidence="11">
        <dbReference type="Rhea" id="RHEA:33733"/>
    </physiologicalReaction>
</comment>
<comment type="similarity">
    <text evidence="2 12">Belongs to the taffazin family.</text>
</comment>
<comment type="subcellular location">
    <subcellularLocation>
        <location evidence="1">Mitochondrion inner membrane</location>
        <topology evidence="1">Peripheral membrane protein</topology>
        <orientation evidence="1">Intermembrane side</orientation>
    </subcellularLocation>
    <subcellularLocation>
        <location evidence="10">Mitochondrion outer membrane</location>
        <topology evidence="10">Peripheral membrane protein</topology>
        <orientation evidence="10">Intermembrane side</orientation>
    </subcellularLocation>
</comment>
<dbReference type="GO" id="GO:0005741">
    <property type="term" value="C:mitochondrial outer membrane"/>
    <property type="evidence" value="ECO:0007669"/>
    <property type="project" value="UniProtKB-SubCell"/>
</dbReference>
<keyword evidence="9" id="KW-0012">Acyltransferase</keyword>
<dbReference type="SUPFAM" id="SSF69593">
    <property type="entry name" value="Glycerol-3-phosphate (1)-acyltransferase"/>
    <property type="match status" value="1"/>
</dbReference>
<dbReference type="PANTHER" id="PTHR12497:SF0">
    <property type="entry name" value="TAFAZZIN"/>
    <property type="match status" value="1"/>
</dbReference>
<dbReference type="PRINTS" id="PR00979">
    <property type="entry name" value="TAFAZZIN"/>
</dbReference>
<evidence type="ECO:0000256" key="7">
    <source>
        <dbReference type="ARBA" id="ARBA00023128"/>
    </source>
</evidence>
<protein>
    <recommendedName>
        <fullName evidence="12">Tafazzin family protein</fullName>
    </recommendedName>
</protein>
<evidence type="ECO:0000256" key="6">
    <source>
        <dbReference type="ARBA" id="ARBA00023098"/>
    </source>
</evidence>
<dbReference type="GO" id="GO:0035965">
    <property type="term" value="P:cardiolipin acyl-chain remodeling"/>
    <property type="evidence" value="ECO:0007669"/>
    <property type="project" value="TreeGrafter"/>
</dbReference>
<evidence type="ECO:0000313" key="15">
    <source>
        <dbReference type="EMBL" id="PKI83356.1"/>
    </source>
</evidence>
<feature type="compositionally biased region" description="Basic and acidic residues" evidence="13">
    <location>
        <begin position="299"/>
        <end position="310"/>
    </location>
</feature>
<sequence>MLERQVIEVVGALSKAFLTLGCRSVRVHGTENLLRVLNDTDRINAGRGVLTYCNHISVLDEPLMWGAMPMYTYSSAHTTRWSLGASDIIFTNSFFSWFFRKGQTLEVFRGQGIFQSALDNAVLELERGHWVHIFPEGLVNLSSSTALKPFKWGVSRLFLEPLEAPVVVPIWLTGFDQIMPNNRAHPRWMPRRNADVSVTFGEPLREEITATYHNAFHELCRDASVAPYDAQWPPRLASGIVPNEVFPTRGPPKLAPQDSEAYATLRSYFAAVLRRELHSLGCQVRARHGLPPGEGILSHGHERGEKNSHV</sequence>
<organism evidence="15 16">
    <name type="scientific">Malassezia vespertilionis</name>
    <dbReference type="NCBI Taxonomy" id="2020962"/>
    <lineage>
        <taxon>Eukaryota</taxon>
        <taxon>Fungi</taxon>
        <taxon>Dikarya</taxon>
        <taxon>Basidiomycota</taxon>
        <taxon>Ustilaginomycotina</taxon>
        <taxon>Malasseziomycetes</taxon>
        <taxon>Malasseziales</taxon>
        <taxon>Malasseziaceae</taxon>
        <taxon>Malassezia</taxon>
    </lineage>
</organism>
<gene>
    <name evidence="15" type="ORF">MVES_002368</name>
</gene>
<evidence type="ECO:0000256" key="2">
    <source>
        <dbReference type="ARBA" id="ARBA00010524"/>
    </source>
</evidence>
<evidence type="ECO:0000256" key="13">
    <source>
        <dbReference type="SAM" id="MobiDB-lite"/>
    </source>
</evidence>
<keyword evidence="4" id="KW-1000">Mitochondrion outer membrane</keyword>
<keyword evidence="3" id="KW-0808">Transferase</keyword>
<evidence type="ECO:0000256" key="3">
    <source>
        <dbReference type="ARBA" id="ARBA00022679"/>
    </source>
</evidence>
<evidence type="ECO:0000256" key="1">
    <source>
        <dbReference type="ARBA" id="ARBA00004137"/>
    </source>
</evidence>
<keyword evidence="6" id="KW-0443">Lipid metabolism</keyword>
<feature type="domain" description="Phospholipid/glycerol acyltransferase" evidence="14">
    <location>
        <begin position="49"/>
        <end position="175"/>
    </location>
</feature>
<evidence type="ECO:0000313" key="16">
    <source>
        <dbReference type="Proteomes" id="UP000232875"/>
    </source>
</evidence>
<keyword evidence="7" id="KW-0496">Mitochondrion</keyword>
<dbReference type="GO" id="GO:0005743">
    <property type="term" value="C:mitochondrial inner membrane"/>
    <property type="evidence" value="ECO:0007669"/>
    <property type="project" value="UniProtKB-SubCell"/>
</dbReference>
<feature type="region of interest" description="Disordered" evidence="13">
    <location>
        <begin position="291"/>
        <end position="310"/>
    </location>
</feature>
<accession>A0A2N1J9X2</accession>
<dbReference type="SMART" id="SM00563">
    <property type="entry name" value="PlsC"/>
    <property type="match status" value="1"/>
</dbReference>
<evidence type="ECO:0000256" key="10">
    <source>
        <dbReference type="ARBA" id="ARBA00024323"/>
    </source>
</evidence>
<dbReference type="EMBL" id="KZ454991">
    <property type="protein sequence ID" value="PKI83356.1"/>
    <property type="molecule type" value="Genomic_DNA"/>
</dbReference>
<evidence type="ECO:0000256" key="5">
    <source>
        <dbReference type="ARBA" id="ARBA00022792"/>
    </source>
</evidence>
<name>A0A2N1J9X2_9BASI</name>
<keyword evidence="5" id="KW-0999">Mitochondrion inner membrane</keyword>
<dbReference type="InterPro" id="IPR002123">
    <property type="entry name" value="Plipid/glycerol_acylTrfase"/>
</dbReference>
<dbReference type="GO" id="GO:0047184">
    <property type="term" value="F:1-acylglycerophosphocholine O-acyltransferase activity"/>
    <property type="evidence" value="ECO:0007669"/>
    <property type="project" value="TreeGrafter"/>
</dbReference>
<dbReference type="STRING" id="2020962.A0A2N1J9X2"/>
<dbReference type="Pfam" id="PF01553">
    <property type="entry name" value="Acyltransferase"/>
    <property type="match status" value="1"/>
</dbReference>